<dbReference type="Proteomes" id="UP000198981">
    <property type="component" value="Unassembled WGS sequence"/>
</dbReference>
<proteinExistence type="predicted"/>
<accession>A0A1G4YNY2</accession>
<name>A0A1G4YNY2_9ACTN</name>
<dbReference type="RefSeq" id="WP_092806127.1">
    <property type="nucleotide sequence ID" value="NZ_FMUH01000005.1"/>
</dbReference>
<gene>
    <name evidence="2" type="ORF">SAMN03159343_3223</name>
</gene>
<sequence>MFALLATVLLLFQIVLIARVVVDWVGLLSPAGGARIGGARRAVHAVTEPVIAPVRRALPPLRVGGLGIDLAFTVVFLGVVVLRLVLLSI</sequence>
<organism evidence="2 3">
    <name type="scientific">Klenkia marina</name>
    <dbReference type="NCBI Taxonomy" id="1960309"/>
    <lineage>
        <taxon>Bacteria</taxon>
        <taxon>Bacillati</taxon>
        <taxon>Actinomycetota</taxon>
        <taxon>Actinomycetes</taxon>
        <taxon>Geodermatophilales</taxon>
        <taxon>Geodermatophilaceae</taxon>
        <taxon>Klenkia</taxon>
    </lineage>
</organism>
<dbReference type="Pfam" id="PF02325">
    <property type="entry name" value="CCB3_YggT"/>
    <property type="match status" value="1"/>
</dbReference>
<dbReference type="GO" id="GO:0016020">
    <property type="term" value="C:membrane"/>
    <property type="evidence" value="ECO:0007669"/>
    <property type="project" value="InterPro"/>
</dbReference>
<dbReference type="AlphaFoldDB" id="A0A1G4YNY2"/>
<evidence type="ECO:0000313" key="2">
    <source>
        <dbReference type="EMBL" id="SCX55200.1"/>
    </source>
</evidence>
<dbReference type="EMBL" id="FMUH01000005">
    <property type="protein sequence ID" value="SCX55200.1"/>
    <property type="molecule type" value="Genomic_DNA"/>
</dbReference>
<keyword evidence="1" id="KW-0812">Transmembrane</keyword>
<dbReference type="InterPro" id="IPR003425">
    <property type="entry name" value="CCB3/YggT"/>
</dbReference>
<protein>
    <submittedName>
        <fullName evidence="2">YggT family protein</fullName>
    </submittedName>
</protein>
<dbReference type="OrthoDB" id="3216131at2"/>
<feature type="transmembrane region" description="Helical" evidence="1">
    <location>
        <begin position="63"/>
        <end position="86"/>
    </location>
</feature>
<keyword evidence="3" id="KW-1185">Reference proteome</keyword>
<evidence type="ECO:0000256" key="1">
    <source>
        <dbReference type="SAM" id="Phobius"/>
    </source>
</evidence>
<evidence type="ECO:0000313" key="3">
    <source>
        <dbReference type="Proteomes" id="UP000198981"/>
    </source>
</evidence>
<keyword evidence="1" id="KW-0472">Membrane</keyword>
<reference evidence="3" key="1">
    <citation type="submission" date="2016-10" db="EMBL/GenBank/DDBJ databases">
        <authorList>
            <person name="Varghese N."/>
            <person name="Submissions S."/>
        </authorList>
    </citation>
    <scope>NUCLEOTIDE SEQUENCE [LARGE SCALE GENOMIC DNA]</scope>
    <source>
        <strain evidence="3">DSM 45722</strain>
    </source>
</reference>
<keyword evidence="1" id="KW-1133">Transmembrane helix</keyword>
<dbReference type="STRING" id="1960309.SAMN03159343_3223"/>